<keyword evidence="1" id="KW-0175">Coiled coil</keyword>
<feature type="region of interest" description="Disordered" evidence="2">
    <location>
        <begin position="1"/>
        <end position="43"/>
    </location>
</feature>
<evidence type="ECO:0008006" key="5">
    <source>
        <dbReference type="Google" id="ProtNLM"/>
    </source>
</evidence>
<dbReference type="Proteomes" id="UP001108240">
    <property type="component" value="Unplaced"/>
</dbReference>
<dbReference type="InterPro" id="IPR004244">
    <property type="entry name" value="Transposase_22"/>
</dbReference>
<evidence type="ECO:0000256" key="1">
    <source>
        <dbReference type="SAM" id="Coils"/>
    </source>
</evidence>
<dbReference type="GeneTree" id="ENSGT00940000171243"/>
<evidence type="ECO:0000313" key="4">
    <source>
        <dbReference type="Proteomes" id="UP001108240"/>
    </source>
</evidence>
<feature type="coiled-coil region" evidence="1">
    <location>
        <begin position="76"/>
        <end position="138"/>
    </location>
</feature>
<reference evidence="3" key="1">
    <citation type="submission" date="2025-05" db="UniProtKB">
        <authorList>
            <consortium name="Ensembl"/>
        </authorList>
    </citation>
    <scope>IDENTIFICATION</scope>
</reference>
<keyword evidence="4" id="KW-1185">Reference proteome</keyword>
<sequence length="286" mass="32597">MPNPRKNENASQHQQSARATASSKAAYASPVSPAREDADESISTAKIHELLQKLSDEQAKHFADIRKDVTETRRAVEAMEGKLADMLTRINSAEVRLDMLEEAEKQRSVAPPASALEVEKLNAKLTEYEDRDRRVNLRIYGFPERVEDKDAVSFLKATLPEVLHAEFQGGLDLERAHRSFLPAKPGAPPRPFIVRFLRFQQKERVRQLAREIGDVRWQNNKISFYQDFSKATQERRHSFLECKRLLHSAKIPFGIGYPAVLSFTTPGGVKHRFEDHKKALICIKNL</sequence>
<dbReference type="Gene3D" id="3.30.70.1820">
    <property type="entry name" value="L1 transposable element, RRM domain"/>
    <property type="match status" value="1"/>
</dbReference>
<dbReference type="AlphaFoldDB" id="A0A8C1A8B4"/>
<evidence type="ECO:0000313" key="3">
    <source>
        <dbReference type="Ensembl" id="ENSCCRP00000014284.1"/>
    </source>
</evidence>
<feature type="compositionally biased region" description="Low complexity" evidence="2">
    <location>
        <begin position="16"/>
        <end position="29"/>
    </location>
</feature>
<proteinExistence type="predicted"/>
<accession>A0A8C1FBU1</accession>
<dbReference type="Ensembl" id="ENSCCRT00000015600.2">
    <property type="protein sequence ID" value="ENSCCRP00000014284.1"/>
    <property type="gene ID" value="ENSCCRG00000071997.1"/>
</dbReference>
<evidence type="ECO:0000256" key="2">
    <source>
        <dbReference type="SAM" id="MobiDB-lite"/>
    </source>
</evidence>
<organism evidence="3 4">
    <name type="scientific">Cyprinus carpio carpio</name>
    <dbReference type="NCBI Taxonomy" id="630221"/>
    <lineage>
        <taxon>Eukaryota</taxon>
        <taxon>Metazoa</taxon>
        <taxon>Chordata</taxon>
        <taxon>Craniata</taxon>
        <taxon>Vertebrata</taxon>
        <taxon>Euteleostomi</taxon>
        <taxon>Actinopterygii</taxon>
        <taxon>Neopterygii</taxon>
        <taxon>Teleostei</taxon>
        <taxon>Ostariophysi</taxon>
        <taxon>Cypriniformes</taxon>
        <taxon>Cyprinidae</taxon>
        <taxon>Cyprininae</taxon>
        <taxon>Cyprinus</taxon>
    </lineage>
</organism>
<protein>
    <recommendedName>
        <fullName evidence="5">L1 transposable element RRM domain-containing protein</fullName>
    </recommendedName>
</protein>
<dbReference type="OMA" id="REHRISF"/>
<dbReference type="Ensembl" id="ENSCCRT00000097630.2">
    <property type="protein sequence ID" value="ENSCCRP00000089914.2"/>
    <property type="gene ID" value="ENSCCRG00000081012.1"/>
</dbReference>
<dbReference type="PANTHER" id="PTHR11505">
    <property type="entry name" value="L1 TRANSPOSABLE ELEMENT-RELATED"/>
    <property type="match status" value="1"/>
</dbReference>
<name>A0A8C1A8B4_CYPCA</name>
<accession>A0A8C1A8B4</accession>